<feature type="region of interest" description="Disordered" evidence="1">
    <location>
        <begin position="360"/>
        <end position="389"/>
    </location>
</feature>
<name>A0AA39WKK1_9PEZI</name>
<evidence type="ECO:0000313" key="3">
    <source>
        <dbReference type="Proteomes" id="UP001175000"/>
    </source>
</evidence>
<comment type="caution">
    <text evidence="2">The sequence shown here is derived from an EMBL/GenBank/DDBJ whole genome shotgun (WGS) entry which is preliminary data.</text>
</comment>
<evidence type="ECO:0000313" key="2">
    <source>
        <dbReference type="EMBL" id="KAK0617125.1"/>
    </source>
</evidence>
<feature type="compositionally biased region" description="Basic and acidic residues" evidence="1">
    <location>
        <begin position="21"/>
        <end position="65"/>
    </location>
</feature>
<dbReference type="PANTHER" id="PTHR34117">
    <property type="entry name" value="STYLE CELL-CYCLE INHIBITOR 1"/>
    <property type="match status" value="1"/>
</dbReference>
<feature type="compositionally biased region" description="Basic and acidic residues" evidence="1">
    <location>
        <begin position="100"/>
        <end position="109"/>
    </location>
</feature>
<feature type="compositionally biased region" description="Basic residues" evidence="1">
    <location>
        <begin position="82"/>
        <end position="99"/>
    </location>
</feature>
<protein>
    <submittedName>
        <fullName evidence="2">Uncharacterized protein</fullName>
    </submittedName>
</protein>
<feature type="compositionally biased region" description="Acidic residues" evidence="1">
    <location>
        <begin position="228"/>
        <end position="239"/>
    </location>
</feature>
<proteinExistence type="predicted"/>
<organism evidence="2 3">
    <name type="scientific">Immersiella caudata</name>
    <dbReference type="NCBI Taxonomy" id="314043"/>
    <lineage>
        <taxon>Eukaryota</taxon>
        <taxon>Fungi</taxon>
        <taxon>Dikarya</taxon>
        <taxon>Ascomycota</taxon>
        <taxon>Pezizomycotina</taxon>
        <taxon>Sordariomycetes</taxon>
        <taxon>Sordariomycetidae</taxon>
        <taxon>Sordariales</taxon>
        <taxon>Lasiosphaeriaceae</taxon>
        <taxon>Immersiella</taxon>
    </lineage>
</organism>
<dbReference type="Proteomes" id="UP001175000">
    <property type="component" value="Unassembled WGS sequence"/>
</dbReference>
<evidence type="ECO:0000256" key="1">
    <source>
        <dbReference type="SAM" id="MobiDB-lite"/>
    </source>
</evidence>
<dbReference type="PANTHER" id="PTHR34117:SF1">
    <property type="entry name" value="STYLE CELL-CYCLE INHIBITOR 1"/>
    <property type="match status" value="1"/>
</dbReference>
<reference evidence="2" key="1">
    <citation type="submission" date="2023-06" db="EMBL/GenBank/DDBJ databases">
        <title>Genome-scale phylogeny and comparative genomics of the fungal order Sordariales.</title>
        <authorList>
            <consortium name="Lawrence Berkeley National Laboratory"/>
            <person name="Hensen N."/>
            <person name="Bonometti L."/>
            <person name="Westerberg I."/>
            <person name="Brannstrom I.O."/>
            <person name="Guillou S."/>
            <person name="Cros-Aarteil S."/>
            <person name="Calhoun S."/>
            <person name="Haridas S."/>
            <person name="Kuo A."/>
            <person name="Mondo S."/>
            <person name="Pangilinan J."/>
            <person name="Riley R."/>
            <person name="Labutti K."/>
            <person name="Andreopoulos B."/>
            <person name="Lipzen A."/>
            <person name="Chen C."/>
            <person name="Yanf M."/>
            <person name="Daum C."/>
            <person name="Ng V."/>
            <person name="Clum A."/>
            <person name="Steindorff A."/>
            <person name="Ohm R."/>
            <person name="Martin F."/>
            <person name="Silar P."/>
            <person name="Natvig D."/>
            <person name="Lalanne C."/>
            <person name="Gautier V."/>
            <person name="Ament-Velasquez S.L."/>
            <person name="Kruys A."/>
            <person name="Hutchinson M.I."/>
            <person name="Powell A.J."/>
            <person name="Barry K."/>
            <person name="Miller A.N."/>
            <person name="Grigoriev I.V."/>
            <person name="Debuchy R."/>
            <person name="Gladieux P."/>
            <person name="Thoren M.H."/>
            <person name="Johannesson H."/>
        </authorList>
    </citation>
    <scope>NUCLEOTIDE SEQUENCE</scope>
    <source>
        <strain evidence="2">CBS 606.72</strain>
    </source>
</reference>
<feature type="compositionally biased region" description="Basic residues" evidence="1">
    <location>
        <begin position="7"/>
        <end position="20"/>
    </location>
</feature>
<keyword evidence="3" id="KW-1185">Reference proteome</keyword>
<dbReference type="EMBL" id="JAULSU010000005">
    <property type="protein sequence ID" value="KAK0617125.1"/>
    <property type="molecule type" value="Genomic_DNA"/>
</dbReference>
<feature type="compositionally biased region" description="Basic and acidic residues" evidence="1">
    <location>
        <begin position="202"/>
        <end position="227"/>
    </location>
</feature>
<dbReference type="AlphaFoldDB" id="A0AA39WKK1"/>
<feature type="region of interest" description="Disordered" evidence="1">
    <location>
        <begin position="1"/>
        <end position="111"/>
    </location>
</feature>
<feature type="compositionally biased region" description="Gly residues" evidence="1">
    <location>
        <begin position="188"/>
        <end position="201"/>
    </location>
</feature>
<feature type="region of interest" description="Disordered" evidence="1">
    <location>
        <begin position="300"/>
        <end position="347"/>
    </location>
</feature>
<feature type="compositionally biased region" description="Basic and acidic residues" evidence="1">
    <location>
        <begin position="300"/>
        <end position="328"/>
    </location>
</feature>
<sequence length="408" mass="47792">MSSLPRSRSKSSHSRHRSRSPRGEYRRSEKERYRERERDTYEGERNTREREKTREKDRNCEPDRERKHRHHRRRDSREDERHHHRHHRSRSRDRHHRHSKYDGDVKGDGEPTSLPYYARKLTKSDLATFRPLFAHYLDLQKGLGIEDLDDVEVRGRWKSFLGKWNRGELAEGWYEPETFERVMITAEGGKGGKGGGKGVSGGREREEGVDGGRRERRESSNRDGKQEEEGEEEGEEGEEYGPALPGAVSSIAKPRGPGVPSLQDLELRREMNAEEKDARIGELRDARKADRRVQKERLDELVPRADAGTRERKLEKKKEVNEKMKAFREPSPGGEVPEEELIGGGEGGIADYKRMLAEEKHKVSERQQRREEMERARNAERDERIRAYKDKEEATREMLRQLAKKQFG</sequence>
<accession>A0AA39WKK1</accession>
<dbReference type="InterPro" id="IPR044688">
    <property type="entry name" value="SCI-1-like"/>
</dbReference>
<gene>
    <name evidence="2" type="ORF">B0T14DRAFT_589576</name>
</gene>
<feature type="region of interest" description="Disordered" evidence="1">
    <location>
        <begin position="185"/>
        <end position="265"/>
    </location>
</feature>